<proteinExistence type="predicted"/>
<evidence type="ECO:0000313" key="1">
    <source>
        <dbReference type="EMBL" id="QAX88290.1"/>
    </source>
</evidence>
<reference evidence="1" key="1">
    <citation type="submission" date="2018-12" db="EMBL/GenBank/DDBJ databases">
        <authorList>
            <person name="Zhang C."/>
            <person name="Qin S."/>
        </authorList>
    </citation>
    <scope>NUCLEOTIDE SEQUENCE</scope>
    <source>
        <strain evidence="1">KP18-29</strain>
        <plasmid evidence="1">p18-29-MDR</plasmid>
    </source>
</reference>
<dbReference type="AlphaFoldDB" id="A0A411AK17"/>
<organism evidence="1">
    <name type="scientific">Klebsiella pneumoniae</name>
    <dbReference type="NCBI Taxonomy" id="573"/>
    <lineage>
        <taxon>Bacteria</taxon>
        <taxon>Pseudomonadati</taxon>
        <taxon>Pseudomonadota</taxon>
        <taxon>Gammaproteobacteria</taxon>
        <taxon>Enterobacterales</taxon>
        <taxon>Enterobacteriaceae</taxon>
        <taxon>Klebsiella/Raoultella group</taxon>
        <taxon>Klebsiella</taxon>
        <taxon>Klebsiella pneumoniae complex</taxon>
    </lineage>
</organism>
<keyword evidence="1" id="KW-0614">Plasmid</keyword>
<sequence>MNAEGVLMFNQTEKSIAQIAEYIPRARRDMKLKEAKARLATKIALYITDGSDAEVLNATFARALNSHTREAFFSNVSASIDYKDPSLQSK</sequence>
<accession>A0A411AK17</accession>
<name>A0A411AK17_KLEPN</name>
<dbReference type="EMBL" id="MK262712">
    <property type="protein sequence ID" value="QAX88290.1"/>
    <property type="molecule type" value="Genomic_DNA"/>
</dbReference>
<protein>
    <submittedName>
        <fullName evidence="1">Uncharacterized protein</fullName>
    </submittedName>
</protein>
<geneLocation type="plasmid" evidence="1">
    <name>p18-29-MDR</name>
</geneLocation>